<dbReference type="Pfam" id="PF00332">
    <property type="entry name" value="Glyco_hydro_17"/>
    <property type="match status" value="1"/>
</dbReference>
<keyword evidence="7" id="KW-0134">Cell wall</keyword>
<evidence type="ECO:0000256" key="8">
    <source>
        <dbReference type="ARBA" id="ARBA00022525"/>
    </source>
</evidence>
<comment type="catalytic activity">
    <reaction evidence="1">
        <text>Hydrolysis of (1-&gt;3)-beta-D-glucosidic linkages in (1-&gt;3)-beta-D-glucans.</text>
        <dbReference type="EC" id="3.2.1.39"/>
    </reaction>
</comment>
<keyword evidence="21" id="KW-1185">Reference proteome</keyword>
<keyword evidence="13" id="KW-0119">Carbohydrate metabolism</keyword>
<evidence type="ECO:0000256" key="19">
    <source>
        <dbReference type="RuleBase" id="RU004335"/>
    </source>
</evidence>
<evidence type="ECO:0000256" key="14">
    <source>
        <dbReference type="ARBA" id="ARBA00023316"/>
    </source>
</evidence>
<evidence type="ECO:0000256" key="6">
    <source>
        <dbReference type="ARBA" id="ARBA00022475"/>
    </source>
</evidence>
<sequence length="297" mass="32197">MFVKGLVLVTFFTQLYENFLGANNFAGIVASNSVGGSSSYKCRTQAQWNQLAKDSKAAGFKTIRIEGFECNALEMVSTAAAANNLQVLAGIYASKGTIDASLPQINNDVQTFRAAYKKFGAKRYVGLTIGNEVNDSVGKIMAKVYDVRGYLRSVGVTTPVSTAHIWVNIRDSPALCGADFVAANAHAFFDGNVKSAQAGDFIFNTVVPSLKKACPGKRIMISESGWPSRGNPNRAAKTSLNDEKAALASLNCASKRDKNVMVFAFEYDDQTWKSNDNERSFGIFGKNINLNDIFKPC</sequence>
<dbReference type="GO" id="GO:0000272">
    <property type="term" value="P:polysaccharide catabolic process"/>
    <property type="evidence" value="ECO:0007669"/>
    <property type="project" value="UniProtKB-KW"/>
</dbReference>
<accession>A0A0C9UBA8</accession>
<evidence type="ECO:0000256" key="5">
    <source>
        <dbReference type="ARBA" id="ARBA00012780"/>
    </source>
</evidence>
<evidence type="ECO:0000256" key="4">
    <source>
        <dbReference type="ARBA" id="ARBA00008773"/>
    </source>
</evidence>
<dbReference type="GO" id="GO:0042973">
    <property type="term" value="F:glucan endo-1,3-beta-D-glucosidase activity"/>
    <property type="evidence" value="ECO:0007669"/>
    <property type="project" value="UniProtKB-EC"/>
</dbReference>
<evidence type="ECO:0000256" key="7">
    <source>
        <dbReference type="ARBA" id="ARBA00022512"/>
    </source>
</evidence>
<proteinExistence type="inferred from homology"/>
<evidence type="ECO:0000256" key="3">
    <source>
        <dbReference type="ARBA" id="ARBA00004401"/>
    </source>
</evidence>
<dbReference type="GO" id="GO:0005886">
    <property type="term" value="C:plasma membrane"/>
    <property type="evidence" value="ECO:0007669"/>
    <property type="project" value="UniProtKB-SubCell"/>
</dbReference>
<evidence type="ECO:0000256" key="15">
    <source>
        <dbReference type="ARBA" id="ARBA00023326"/>
    </source>
</evidence>
<evidence type="ECO:0000256" key="1">
    <source>
        <dbReference type="ARBA" id="ARBA00000382"/>
    </source>
</evidence>
<dbReference type="EC" id="3.2.1.39" evidence="5"/>
<evidence type="ECO:0000256" key="18">
    <source>
        <dbReference type="ARBA" id="ARBA00043078"/>
    </source>
</evidence>
<name>A0A0C9UBA8_SPHS4</name>
<evidence type="ECO:0000256" key="12">
    <source>
        <dbReference type="ARBA" id="ARBA00023180"/>
    </source>
</evidence>
<dbReference type="GO" id="GO:0009277">
    <property type="term" value="C:fungal-type cell wall"/>
    <property type="evidence" value="ECO:0007669"/>
    <property type="project" value="TreeGrafter"/>
</dbReference>
<dbReference type="InterPro" id="IPR050732">
    <property type="entry name" value="Beta-glucan_modifiers"/>
</dbReference>
<keyword evidence="12" id="KW-0325">Glycoprotein</keyword>
<reference evidence="20 21" key="1">
    <citation type="submission" date="2014-06" db="EMBL/GenBank/DDBJ databases">
        <title>Evolutionary Origins and Diversification of the Mycorrhizal Mutualists.</title>
        <authorList>
            <consortium name="DOE Joint Genome Institute"/>
            <consortium name="Mycorrhizal Genomics Consortium"/>
            <person name="Kohler A."/>
            <person name="Kuo A."/>
            <person name="Nagy L.G."/>
            <person name="Floudas D."/>
            <person name="Copeland A."/>
            <person name="Barry K.W."/>
            <person name="Cichocki N."/>
            <person name="Veneault-Fourrey C."/>
            <person name="LaButti K."/>
            <person name="Lindquist E.A."/>
            <person name="Lipzen A."/>
            <person name="Lundell T."/>
            <person name="Morin E."/>
            <person name="Murat C."/>
            <person name="Riley R."/>
            <person name="Ohm R."/>
            <person name="Sun H."/>
            <person name="Tunlid A."/>
            <person name="Henrissat B."/>
            <person name="Grigoriev I.V."/>
            <person name="Hibbett D.S."/>
            <person name="Martin F."/>
        </authorList>
    </citation>
    <scope>NUCLEOTIDE SEQUENCE [LARGE SCALE GENOMIC DNA]</scope>
    <source>
        <strain evidence="20 21">SS14</strain>
    </source>
</reference>
<evidence type="ECO:0000256" key="9">
    <source>
        <dbReference type="ARBA" id="ARBA00022729"/>
    </source>
</evidence>
<keyword evidence="15" id="KW-0624">Polysaccharide degradation</keyword>
<keyword evidence="8" id="KW-0964">Secreted</keyword>
<dbReference type="EMBL" id="KN837235">
    <property type="protein sequence ID" value="KIJ31874.1"/>
    <property type="molecule type" value="Genomic_DNA"/>
</dbReference>
<dbReference type="Proteomes" id="UP000054279">
    <property type="component" value="Unassembled WGS sequence"/>
</dbReference>
<dbReference type="HOGENOM" id="CLU_082781_0_0_1"/>
<keyword evidence="14" id="KW-0961">Cell wall biogenesis/degradation</keyword>
<dbReference type="GO" id="GO:0005576">
    <property type="term" value="C:extracellular region"/>
    <property type="evidence" value="ECO:0007669"/>
    <property type="project" value="TreeGrafter"/>
</dbReference>
<comment type="subcellular location">
    <subcellularLocation>
        <location evidence="3">Cell membrane</location>
        <topology evidence="3">Single-pass type II membrane protein</topology>
    </subcellularLocation>
    <subcellularLocation>
        <location evidence="2">Secreted</location>
        <location evidence="2">Cell wall</location>
    </subcellularLocation>
</comment>
<organism evidence="20 21">
    <name type="scientific">Sphaerobolus stellatus (strain SS14)</name>
    <dbReference type="NCBI Taxonomy" id="990650"/>
    <lineage>
        <taxon>Eukaryota</taxon>
        <taxon>Fungi</taxon>
        <taxon>Dikarya</taxon>
        <taxon>Basidiomycota</taxon>
        <taxon>Agaricomycotina</taxon>
        <taxon>Agaricomycetes</taxon>
        <taxon>Phallomycetidae</taxon>
        <taxon>Geastrales</taxon>
        <taxon>Sphaerobolaceae</taxon>
        <taxon>Sphaerobolus</taxon>
    </lineage>
</organism>
<dbReference type="PANTHER" id="PTHR16631">
    <property type="entry name" value="GLUCAN 1,3-BETA-GLUCOSIDASE"/>
    <property type="match status" value="1"/>
</dbReference>
<dbReference type="Gene3D" id="3.20.20.80">
    <property type="entry name" value="Glycosidases"/>
    <property type="match status" value="1"/>
</dbReference>
<dbReference type="PANTHER" id="PTHR16631:SF17">
    <property type="entry name" value="GLUCAN ENDO-1,3-BETA-GLUCOSIDASE BTGC"/>
    <property type="match status" value="1"/>
</dbReference>
<dbReference type="GO" id="GO:0071555">
    <property type="term" value="P:cell wall organization"/>
    <property type="evidence" value="ECO:0007669"/>
    <property type="project" value="UniProtKB-KW"/>
</dbReference>
<evidence type="ECO:0000256" key="11">
    <source>
        <dbReference type="ARBA" id="ARBA00023136"/>
    </source>
</evidence>
<evidence type="ECO:0000256" key="16">
    <source>
        <dbReference type="ARBA" id="ARBA00037649"/>
    </source>
</evidence>
<evidence type="ECO:0000313" key="20">
    <source>
        <dbReference type="EMBL" id="KIJ31874.1"/>
    </source>
</evidence>
<evidence type="ECO:0000256" key="10">
    <source>
        <dbReference type="ARBA" id="ARBA00022801"/>
    </source>
</evidence>
<evidence type="ECO:0000256" key="13">
    <source>
        <dbReference type="ARBA" id="ARBA00023277"/>
    </source>
</evidence>
<dbReference type="InterPro" id="IPR017853">
    <property type="entry name" value="GH"/>
</dbReference>
<dbReference type="OrthoDB" id="941679at2759"/>
<protein>
    <recommendedName>
        <fullName evidence="5">glucan endo-1,3-beta-D-glucosidase</fullName>
        <ecNumber evidence="5">3.2.1.39</ecNumber>
    </recommendedName>
    <alternativeName>
        <fullName evidence="18">Endo-1,3-beta-glucanase btgC</fullName>
    </alternativeName>
    <alternativeName>
        <fullName evidence="17">Laminarinase btgC</fullName>
    </alternativeName>
</protein>
<comment type="function">
    <text evidence="16">Glucanases play a role in cell expansion during growth, in cell-cell fusion during mating, and in spore release during sporulation. This enzyme may be involved in beta-glucan degradation. Active on laminarin and lichenan.</text>
</comment>
<comment type="similarity">
    <text evidence="4 19">Belongs to the glycosyl hydrolase 17 family.</text>
</comment>
<dbReference type="AlphaFoldDB" id="A0A0C9UBA8"/>
<keyword evidence="6" id="KW-1003">Cell membrane</keyword>
<evidence type="ECO:0000256" key="2">
    <source>
        <dbReference type="ARBA" id="ARBA00004191"/>
    </source>
</evidence>
<dbReference type="InterPro" id="IPR000490">
    <property type="entry name" value="Glyco_hydro_17"/>
</dbReference>
<keyword evidence="11" id="KW-0472">Membrane</keyword>
<evidence type="ECO:0000313" key="21">
    <source>
        <dbReference type="Proteomes" id="UP000054279"/>
    </source>
</evidence>
<keyword evidence="9" id="KW-0732">Signal</keyword>
<dbReference type="GO" id="GO:0009986">
    <property type="term" value="C:cell surface"/>
    <property type="evidence" value="ECO:0007669"/>
    <property type="project" value="TreeGrafter"/>
</dbReference>
<dbReference type="SUPFAM" id="SSF51445">
    <property type="entry name" value="(Trans)glycosidases"/>
    <property type="match status" value="1"/>
</dbReference>
<keyword evidence="10 20" id="KW-0378">Hydrolase</keyword>
<gene>
    <name evidence="20" type="ORF">M422DRAFT_70781</name>
</gene>
<evidence type="ECO:0000256" key="17">
    <source>
        <dbReference type="ARBA" id="ARBA00042373"/>
    </source>
</evidence>